<dbReference type="STRING" id="409849.ENSPMGP00000026068"/>
<dbReference type="CDD" id="cd00190">
    <property type="entry name" value="Tryp_SPc"/>
    <property type="match status" value="1"/>
</dbReference>
<dbReference type="GO" id="GO:0004252">
    <property type="term" value="F:serine-type endopeptidase activity"/>
    <property type="evidence" value="ECO:0007669"/>
    <property type="project" value="InterPro"/>
</dbReference>
<dbReference type="InterPro" id="IPR009003">
    <property type="entry name" value="Peptidase_S1_PA"/>
</dbReference>
<keyword evidence="4 6" id="KW-0720">Serine protease</keyword>
<dbReference type="FunFam" id="2.40.10.10:FF:000120">
    <property type="entry name" value="Putative serine protease"/>
    <property type="match status" value="1"/>
</dbReference>
<keyword evidence="2" id="KW-0732">Signal</keyword>
<dbReference type="Pfam" id="PF00089">
    <property type="entry name" value="Trypsin"/>
    <property type="match status" value="1"/>
</dbReference>
<organism evidence="8 9">
    <name type="scientific">Periophthalmus magnuspinnatus</name>
    <dbReference type="NCBI Taxonomy" id="409849"/>
    <lineage>
        <taxon>Eukaryota</taxon>
        <taxon>Metazoa</taxon>
        <taxon>Chordata</taxon>
        <taxon>Craniata</taxon>
        <taxon>Vertebrata</taxon>
        <taxon>Euteleostomi</taxon>
        <taxon>Actinopterygii</taxon>
        <taxon>Neopterygii</taxon>
        <taxon>Teleostei</taxon>
        <taxon>Neoteleostei</taxon>
        <taxon>Acanthomorphata</taxon>
        <taxon>Gobiaria</taxon>
        <taxon>Gobiiformes</taxon>
        <taxon>Gobioidei</taxon>
        <taxon>Gobiidae</taxon>
        <taxon>Oxudercinae</taxon>
        <taxon>Periophthalmus</taxon>
    </lineage>
</organism>
<evidence type="ECO:0000256" key="2">
    <source>
        <dbReference type="ARBA" id="ARBA00022729"/>
    </source>
</evidence>
<evidence type="ECO:0000313" key="9">
    <source>
        <dbReference type="Proteomes" id="UP000261520"/>
    </source>
</evidence>
<dbReference type="InterPro" id="IPR001254">
    <property type="entry name" value="Trypsin_dom"/>
</dbReference>
<name>A0A3B4B990_9GOBI</name>
<evidence type="ECO:0000259" key="7">
    <source>
        <dbReference type="PROSITE" id="PS50240"/>
    </source>
</evidence>
<evidence type="ECO:0000256" key="1">
    <source>
        <dbReference type="ARBA" id="ARBA00022670"/>
    </source>
</evidence>
<reference evidence="8" key="2">
    <citation type="submission" date="2025-09" db="UniProtKB">
        <authorList>
            <consortium name="Ensembl"/>
        </authorList>
    </citation>
    <scope>IDENTIFICATION</scope>
</reference>
<sequence>PLLHALRVVGGAEATQGSHPWLVSLRKKSYHFCGGAILSARWIMTAAHCFSSTSESLRGVRVVTGNFDQRLTDEEEQVFIIKNISIHEKYHTTLPMNYDIALLELYQPIHLGMVLSSAIFAGKRVQPVCLPLPDVHTQPDTNCIVAGWGRTKEGHLSSTLREVQLNLVDPAKCKYVLQTVKNAILSPQRLNRLPPALTVLCAGPETGGRDACQGDSGGPLVCPVGSAGGHWVALGVTSWGKGCGRSWEMNSSRPPSQRGSPGVFTDVKLMLPWIKLTLRQCTVQDGSVIDTEGVIRNPASQHRYYNNNR</sequence>
<evidence type="ECO:0000256" key="5">
    <source>
        <dbReference type="ARBA" id="ARBA00023157"/>
    </source>
</evidence>
<keyword evidence="9" id="KW-1185">Reference proteome</keyword>
<dbReference type="Proteomes" id="UP000261520">
    <property type="component" value="Unplaced"/>
</dbReference>
<dbReference type="PROSITE" id="PS50240">
    <property type="entry name" value="TRYPSIN_DOM"/>
    <property type="match status" value="1"/>
</dbReference>
<evidence type="ECO:0000313" key="8">
    <source>
        <dbReference type="Ensembl" id="ENSPMGP00000026068.1"/>
    </source>
</evidence>
<dbReference type="SMART" id="SM00020">
    <property type="entry name" value="Tryp_SPc"/>
    <property type="match status" value="1"/>
</dbReference>
<proteinExistence type="predicted"/>
<keyword evidence="1 6" id="KW-0645">Protease</keyword>
<reference evidence="8" key="1">
    <citation type="submission" date="2025-08" db="UniProtKB">
        <authorList>
            <consortium name="Ensembl"/>
        </authorList>
    </citation>
    <scope>IDENTIFICATION</scope>
</reference>
<dbReference type="PANTHER" id="PTHR24252">
    <property type="entry name" value="ACROSIN-RELATED"/>
    <property type="match status" value="1"/>
</dbReference>
<dbReference type="InterPro" id="IPR018114">
    <property type="entry name" value="TRYPSIN_HIS"/>
</dbReference>
<dbReference type="InterPro" id="IPR043504">
    <property type="entry name" value="Peptidase_S1_PA_chymotrypsin"/>
</dbReference>
<dbReference type="GO" id="GO:0006508">
    <property type="term" value="P:proteolysis"/>
    <property type="evidence" value="ECO:0007669"/>
    <property type="project" value="UniProtKB-KW"/>
</dbReference>
<evidence type="ECO:0000256" key="4">
    <source>
        <dbReference type="ARBA" id="ARBA00022825"/>
    </source>
</evidence>
<evidence type="ECO:0000256" key="3">
    <source>
        <dbReference type="ARBA" id="ARBA00022801"/>
    </source>
</evidence>
<dbReference type="PROSITE" id="PS00134">
    <property type="entry name" value="TRYPSIN_HIS"/>
    <property type="match status" value="1"/>
</dbReference>
<dbReference type="Ensembl" id="ENSPMGT00000027760.1">
    <property type="protein sequence ID" value="ENSPMGP00000026068.1"/>
    <property type="gene ID" value="ENSPMGG00000021021.1"/>
</dbReference>
<feature type="domain" description="Peptidase S1" evidence="7">
    <location>
        <begin position="8"/>
        <end position="279"/>
    </location>
</feature>
<dbReference type="InterPro" id="IPR001314">
    <property type="entry name" value="Peptidase_S1A"/>
</dbReference>
<evidence type="ECO:0000256" key="6">
    <source>
        <dbReference type="RuleBase" id="RU363034"/>
    </source>
</evidence>
<dbReference type="PROSITE" id="PS00135">
    <property type="entry name" value="TRYPSIN_SER"/>
    <property type="match status" value="1"/>
</dbReference>
<dbReference type="PANTHER" id="PTHR24252:SF7">
    <property type="entry name" value="HYALIN"/>
    <property type="match status" value="1"/>
</dbReference>
<keyword evidence="5" id="KW-1015">Disulfide bond</keyword>
<accession>A0A3B4B990</accession>
<keyword evidence="3 6" id="KW-0378">Hydrolase</keyword>
<dbReference type="Gene3D" id="2.40.10.10">
    <property type="entry name" value="Trypsin-like serine proteases"/>
    <property type="match status" value="1"/>
</dbReference>
<dbReference type="InterPro" id="IPR033116">
    <property type="entry name" value="TRYPSIN_SER"/>
</dbReference>
<dbReference type="AlphaFoldDB" id="A0A3B4B990"/>
<protein>
    <recommendedName>
        <fullName evidence="7">Peptidase S1 domain-containing protein</fullName>
    </recommendedName>
</protein>
<dbReference type="PRINTS" id="PR00722">
    <property type="entry name" value="CHYMOTRYPSIN"/>
</dbReference>
<dbReference type="SUPFAM" id="SSF50494">
    <property type="entry name" value="Trypsin-like serine proteases"/>
    <property type="match status" value="1"/>
</dbReference>